<sequence>MKKVLLFTIGFLLLVFFESFLLHVFSFSLFIILVLSSWKKIEDLPFYLFITLFSIVFDTVLHTSLGLHMIVIALVLLVTHLLWYLIPRDGVFGFIPVFLSVFLYYILSYLLISLLQDRVLIPFTWDFVLNTFIKSLLSIPVYLGIQRGISFFRKDDTGGKIKLK</sequence>
<feature type="transmembrane region" description="Helical" evidence="1">
    <location>
        <begin position="67"/>
        <end position="86"/>
    </location>
</feature>
<proteinExistence type="predicted"/>
<name>A0A847VDE9_9BACT</name>
<gene>
    <name evidence="2" type="ORF">GX888_02210</name>
</gene>
<comment type="caution">
    <text evidence="2">The sequence shown here is derived from an EMBL/GenBank/DDBJ whole genome shotgun (WGS) entry which is preliminary data.</text>
</comment>
<keyword evidence="1" id="KW-1133">Transmembrane helix</keyword>
<accession>A0A847VDE9</accession>
<evidence type="ECO:0000313" key="2">
    <source>
        <dbReference type="EMBL" id="NLZ24538.1"/>
    </source>
</evidence>
<feature type="transmembrane region" description="Helical" evidence="1">
    <location>
        <begin position="93"/>
        <end position="115"/>
    </location>
</feature>
<evidence type="ECO:0000256" key="1">
    <source>
        <dbReference type="SAM" id="Phobius"/>
    </source>
</evidence>
<feature type="transmembrane region" description="Helical" evidence="1">
    <location>
        <begin position="44"/>
        <end position="61"/>
    </location>
</feature>
<dbReference type="EMBL" id="JAAZIL010000054">
    <property type="protein sequence ID" value="NLZ24538.1"/>
    <property type="molecule type" value="Genomic_DNA"/>
</dbReference>
<reference evidence="2 3" key="1">
    <citation type="journal article" date="2020" name="Biotechnol. Biofuels">
        <title>New insights from the biogas microbiome by comprehensive genome-resolved metagenomics of nearly 1600 species originating from multiple anaerobic digesters.</title>
        <authorList>
            <person name="Campanaro S."/>
            <person name="Treu L."/>
            <person name="Rodriguez-R L.M."/>
            <person name="Kovalovszki A."/>
            <person name="Ziels R.M."/>
            <person name="Maus I."/>
            <person name="Zhu X."/>
            <person name="Kougias P.G."/>
            <person name="Basile A."/>
            <person name="Luo G."/>
            <person name="Schluter A."/>
            <person name="Konstantinidis K.T."/>
            <person name="Angelidaki I."/>
        </authorList>
    </citation>
    <scope>NUCLEOTIDE SEQUENCE [LARGE SCALE GENOMIC DNA]</scope>
    <source>
        <strain evidence="2">AS19jrsBPTG_9</strain>
    </source>
</reference>
<organism evidence="2 3">
    <name type="scientific">Candidatus Dojkabacteria bacterium</name>
    <dbReference type="NCBI Taxonomy" id="2099670"/>
    <lineage>
        <taxon>Bacteria</taxon>
        <taxon>Candidatus Dojkabacteria</taxon>
    </lineage>
</organism>
<dbReference type="AlphaFoldDB" id="A0A847VDE9"/>
<keyword evidence="1" id="KW-0812">Transmembrane</keyword>
<feature type="transmembrane region" description="Helical" evidence="1">
    <location>
        <begin position="127"/>
        <end position="145"/>
    </location>
</feature>
<evidence type="ECO:0008006" key="4">
    <source>
        <dbReference type="Google" id="ProtNLM"/>
    </source>
</evidence>
<keyword evidence="1" id="KW-0472">Membrane</keyword>
<feature type="transmembrane region" description="Helical" evidence="1">
    <location>
        <begin position="6"/>
        <end position="32"/>
    </location>
</feature>
<evidence type="ECO:0000313" key="3">
    <source>
        <dbReference type="Proteomes" id="UP000564033"/>
    </source>
</evidence>
<dbReference type="Proteomes" id="UP000564033">
    <property type="component" value="Unassembled WGS sequence"/>
</dbReference>
<protein>
    <recommendedName>
        <fullName evidence="4">Rod shape-determining protein MreD</fullName>
    </recommendedName>
</protein>